<feature type="transmembrane region" description="Helical" evidence="8">
    <location>
        <begin position="182"/>
        <end position="200"/>
    </location>
</feature>
<keyword evidence="6 8" id="KW-0472">Membrane</keyword>
<evidence type="ECO:0000256" key="7">
    <source>
        <dbReference type="SAM" id="MobiDB-lite"/>
    </source>
</evidence>
<evidence type="ECO:0000313" key="11">
    <source>
        <dbReference type="Proteomes" id="UP001309299"/>
    </source>
</evidence>
<evidence type="ECO:0000256" key="4">
    <source>
        <dbReference type="ARBA" id="ARBA00022692"/>
    </source>
</evidence>
<feature type="transmembrane region" description="Helical" evidence="8">
    <location>
        <begin position="212"/>
        <end position="230"/>
    </location>
</feature>
<evidence type="ECO:0000256" key="5">
    <source>
        <dbReference type="ARBA" id="ARBA00022989"/>
    </source>
</evidence>
<dbReference type="PANTHER" id="PTHR42920:SF5">
    <property type="entry name" value="EAMA DOMAIN-CONTAINING PROTEIN"/>
    <property type="match status" value="1"/>
</dbReference>
<protein>
    <submittedName>
        <fullName evidence="10">DMT family transporter</fullName>
    </submittedName>
</protein>
<keyword evidence="5 8" id="KW-1133">Transmembrane helix</keyword>
<keyword evidence="4 8" id="KW-0812">Transmembrane</keyword>
<dbReference type="GO" id="GO:0005886">
    <property type="term" value="C:plasma membrane"/>
    <property type="evidence" value="ECO:0007669"/>
    <property type="project" value="UniProtKB-SubCell"/>
</dbReference>
<comment type="subcellular location">
    <subcellularLocation>
        <location evidence="1">Cell membrane</location>
        <topology evidence="1">Multi-pass membrane protein</topology>
    </subcellularLocation>
</comment>
<dbReference type="Proteomes" id="UP001309299">
    <property type="component" value="Unassembled WGS sequence"/>
</dbReference>
<organism evidence="10 11">
    <name type="scientific">Cutibacterium avidum</name>
    <dbReference type="NCBI Taxonomy" id="33010"/>
    <lineage>
        <taxon>Bacteria</taxon>
        <taxon>Bacillati</taxon>
        <taxon>Actinomycetota</taxon>
        <taxon>Actinomycetes</taxon>
        <taxon>Propionibacteriales</taxon>
        <taxon>Propionibacteriaceae</taxon>
        <taxon>Cutibacterium</taxon>
    </lineage>
</organism>
<feature type="transmembrane region" description="Helical" evidence="8">
    <location>
        <begin position="93"/>
        <end position="115"/>
    </location>
</feature>
<evidence type="ECO:0000313" key="10">
    <source>
        <dbReference type="EMBL" id="MEH1547559.1"/>
    </source>
</evidence>
<dbReference type="SUPFAM" id="SSF103481">
    <property type="entry name" value="Multidrug resistance efflux transporter EmrE"/>
    <property type="match status" value="2"/>
</dbReference>
<feature type="transmembrane region" description="Helical" evidence="8">
    <location>
        <begin position="242"/>
        <end position="259"/>
    </location>
</feature>
<dbReference type="InterPro" id="IPR000620">
    <property type="entry name" value="EamA_dom"/>
</dbReference>
<dbReference type="RefSeq" id="WP_261795789.1">
    <property type="nucleotide sequence ID" value="NZ_CABKSM010000001.1"/>
</dbReference>
<comment type="similarity">
    <text evidence="2">Belongs to the EamA transporter family.</text>
</comment>
<feature type="domain" description="EamA" evidence="9">
    <location>
        <begin position="11"/>
        <end position="137"/>
    </location>
</feature>
<evidence type="ECO:0000259" key="9">
    <source>
        <dbReference type="Pfam" id="PF00892"/>
    </source>
</evidence>
<feature type="transmembrane region" description="Helical" evidence="8">
    <location>
        <begin position="122"/>
        <end position="139"/>
    </location>
</feature>
<dbReference type="PANTHER" id="PTHR42920">
    <property type="entry name" value="OS03G0707200 PROTEIN-RELATED"/>
    <property type="match status" value="1"/>
</dbReference>
<evidence type="ECO:0000256" key="1">
    <source>
        <dbReference type="ARBA" id="ARBA00004651"/>
    </source>
</evidence>
<sequence length="319" mass="33243">MVGFRSSRLAVPALLLMAALWGSTLVVMKGVYAHMSPENLLACRFALAAAAFGILFPKAWRTDMRTITKGAILGVLFAAGQLLQSIGLSSTEAATNGFIASLYVVFTPLLAAVIFRRKAPNAVWGAVALATVGMGVLALDPSSIGSGFGGVGQLLTLASALAYAGHIVATGRFANPSNVASLGLYQTITVAVVCTIAALPGGLSAPTHMEDWLALAYLAVICGTLTTFMQSWGQARVESTRAAVIMCTEPLWGAIFAIGLGGETLTGRITIGGIAILAAMVLAVRPPRRRRGAPQHHTEPPASQVNPAWAPRFGMDRML</sequence>
<dbReference type="EMBL" id="JBAKUA010000022">
    <property type="protein sequence ID" value="MEH1547559.1"/>
    <property type="molecule type" value="Genomic_DNA"/>
</dbReference>
<dbReference type="InterPro" id="IPR051258">
    <property type="entry name" value="Diverse_Substrate_Transporter"/>
</dbReference>
<name>A0AB35XL56_9ACTN</name>
<gene>
    <name evidence="10" type="ORF">V7F78_11230</name>
</gene>
<reference evidence="10" key="1">
    <citation type="submission" date="2024-02" db="EMBL/GenBank/DDBJ databases">
        <title>Bacterial skin colonization with Propionibacterium avidum as a risk factor for Periprosthetic Joint Infections - a single-center prospective study.</title>
        <authorList>
            <person name="Achermann Y."/>
        </authorList>
    </citation>
    <scope>NUCLEOTIDE SEQUENCE</scope>
    <source>
        <strain evidence="10">PAVI-2017310195</strain>
    </source>
</reference>
<accession>A0AB35XL56</accession>
<feature type="region of interest" description="Disordered" evidence="7">
    <location>
        <begin position="289"/>
        <end position="310"/>
    </location>
</feature>
<dbReference type="Pfam" id="PF00892">
    <property type="entry name" value="EamA"/>
    <property type="match status" value="2"/>
</dbReference>
<feature type="transmembrane region" description="Helical" evidence="8">
    <location>
        <begin position="265"/>
        <end position="284"/>
    </location>
</feature>
<dbReference type="InterPro" id="IPR037185">
    <property type="entry name" value="EmrE-like"/>
</dbReference>
<feature type="transmembrane region" description="Helical" evidence="8">
    <location>
        <begin position="151"/>
        <end position="170"/>
    </location>
</feature>
<evidence type="ECO:0000256" key="2">
    <source>
        <dbReference type="ARBA" id="ARBA00007362"/>
    </source>
</evidence>
<dbReference type="AlphaFoldDB" id="A0AB35XL56"/>
<feature type="transmembrane region" description="Helical" evidence="8">
    <location>
        <begin position="68"/>
        <end position="87"/>
    </location>
</feature>
<feature type="transmembrane region" description="Helical" evidence="8">
    <location>
        <begin position="38"/>
        <end position="56"/>
    </location>
</feature>
<evidence type="ECO:0000256" key="6">
    <source>
        <dbReference type="ARBA" id="ARBA00023136"/>
    </source>
</evidence>
<proteinExistence type="inferred from homology"/>
<comment type="caution">
    <text evidence="10">The sequence shown here is derived from an EMBL/GenBank/DDBJ whole genome shotgun (WGS) entry which is preliminary data.</text>
</comment>
<evidence type="ECO:0000256" key="8">
    <source>
        <dbReference type="SAM" id="Phobius"/>
    </source>
</evidence>
<feature type="domain" description="EamA" evidence="9">
    <location>
        <begin position="152"/>
        <end position="284"/>
    </location>
</feature>
<keyword evidence="3" id="KW-1003">Cell membrane</keyword>
<evidence type="ECO:0000256" key="3">
    <source>
        <dbReference type="ARBA" id="ARBA00022475"/>
    </source>
</evidence>